<name>A0A9W8KWV6_9FUNG</name>
<dbReference type="InterPro" id="IPR009097">
    <property type="entry name" value="Cyclic_Pdiesterase"/>
</dbReference>
<dbReference type="GO" id="GO:0004113">
    <property type="term" value="F:2',3'-cyclic-nucleotide 3'-phosphodiesterase activity"/>
    <property type="evidence" value="ECO:0007669"/>
    <property type="project" value="TreeGrafter"/>
</dbReference>
<dbReference type="PANTHER" id="PTHR28141">
    <property type="entry name" value="2',3'-CYCLIC-NUCLEOTIDE 3'-PHOSPHODIESTERASE"/>
    <property type="match status" value="1"/>
</dbReference>
<dbReference type="EMBL" id="JANBTW010000031">
    <property type="protein sequence ID" value="KAJ2677555.1"/>
    <property type="molecule type" value="Genomic_DNA"/>
</dbReference>
<proteinExistence type="predicted"/>
<dbReference type="AlphaFoldDB" id="A0A9W8KWV6"/>
<dbReference type="Gene3D" id="3.90.1140.10">
    <property type="entry name" value="Cyclic phosphodiesterase"/>
    <property type="match status" value="1"/>
</dbReference>
<protein>
    <submittedName>
        <fullName evidence="1">Uncharacterized protein</fullName>
    </submittedName>
</protein>
<gene>
    <name evidence="1" type="ORF">GGI25_003075</name>
</gene>
<dbReference type="PANTHER" id="PTHR28141:SF1">
    <property type="entry name" value="2',3'-CYCLIC-NUCLEOTIDE 3'-PHOSPHODIESTERASE"/>
    <property type="match status" value="1"/>
</dbReference>
<reference evidence="1" key="1">
    <citation type="submission" date="2022-07" db="EMBL/GenBank/DDBJ databases">
        <title>Phylogenomic reconstructions and comparative analyses of Kickxellomycotina fungi.</title>
        <authorList>
            <person name="Reynolds N.K."/>
            <person name="Stajich J.E."/>
            <person name="Barry K."/>
            <person name="Grigoriev I.V."/>
            <person name="Crous P."/>
            <person name="Smith M.E."/>
        </authorList>
    </citation>
    <scope>NUCLEOTIDE SEQUENCE</scope>
    <source>
        <strain evidence="1">NRRL 3115</strain>
    </source>
</reference>
<dbReference type="GO" id="GO:0009187">
    <property type="term" value="P:cyclic nucleotide metabolic process"/>
    <property type="evidence" value="ECO:0007669"/>
    <property type="project" value="TreeGrafter"/>
</dbReference>
<evidence type="ECO:0000313" key="1">
    <source>
        <dbReference type="EMBL" id="KAJ2677555.1"/>
    </source>
</evidence>
<organism evidence="1 2">
    <name type="scientific">Coemansia spiralis</name>
    <dbReference type="NCBI Taxonomy" id="417178"/>
    <lineage>
        <taxon>Eukaryota</taxon>
        <taxon>Fungi</taxon>
        <taxon>Fungi incertae sedis</taxon>
        <taxon>Zoopagomycota</taxon>
        <taxon>Kickxellomycotina</taxon>
        <taxon>Kickxellomycetes</taxon>
        <taxon>Kickxellales</taxon>
        <taxon>Kickxellaceae</taxon>
        <taxon>Coemansia</taxon>
    </lineage>
</organism>
<comment type="caution">
    <text evidence="1">The sequence shown here is derived from an EMBL/GenBank/DDBJ whole genome shotgun (WGS) entry which is preliminary data.</text>
</comment>
<dbReference type="Pfam" id="PF07823">
    <property type="entry name" value="CPDase"/>
    <property type="match status" value="1"/>
</dbReference>
<evidence type="ECO:0000313" key="2">
    <source>
        <dbReference type="Proteomes" id="UP001151518"/>
    </source>
</evidence>
<dbReference type="Proteomes" id="UP001151518">
    <property type="component" value="Unassembled WGS sequence"/>
</dbReference>
<sequence>MSQGKYSLWVCPSKNTQAQDLLNKVISHFSKSLDAPYFQPHATLFSPIRAESDDSALAQVRNYVVRLHAELGADTLHIGIPVKAHKLATGDKFHQCIFLEEQGNAVLISANAIARQHWNAEVQPIFYPHVSLVYGNYLKNKQDDIAAEIRVMLPSDIEQLSFFASEIHVVETSGPSEGWRHIGSIPLTIQA</sequence>
<dbReference type="OrthoDB" id="514292at2759"/>
<dbReference type="InterPro" id="IPR012386">
    <property type="entry name" value="Cyclic-nucl_3Pdiesterase"/>
</dbReference>
<dbReference type="SUPFAM" id="SSF55144">
    <property type="entry name" value="LigT-like"/>
    <property type="match status" value="1"/>
</dbReference>
<accession>A0A9W8KWV6</accession>